<keyword evidence="2" id="KW-1133">Transmembrane helix</keyword>
<protein>
    <recommendedName>
        <fullName evidence="4">Ribosomal protein L10</fullName>
    </recommendedName>
</protein>
<feature type="transmembrane region" description="Helical" evidence="2">
    <location>
        <begin position="135"/>
        <end position="155"/>
    </location>
</feature>
<dbReference type="SUPFAM" id="SSF160369">
    <property type="entry name" value="Ribosomal protein L10-like"/>
    <property type="match status" value="1"/>
</dbReference>
<dbReference type="InterPro" id="IPR043141">
    <property type="entry name" value="Ribosomal_uL10-like_sf"/>
</dbReference>
<evidence type="ECO:0000313" key="3">
    <source>
        <dbReference type="EMBL" id="AKF78674.1"/>
    </source>
</evidence>
<keyword evidence="3" id="KW-0496">Mitochondrion</keyword>
<dbReference type="GeneID" id="24284988"/>
<accession>A0A0F7DXF1</accession>
<proteinExistence type="inferred from homology"/>
<feature type="transmembrane region" description="Helical" evidence="2">
    <location>
        <begin position="191"/>
        <end position="211"/>
    </location>
</feature>
<evidence type="ECO:0000256" key="2">
    <source>
        <dbReference type="SAM" id="Phobius"/>
    </source>
</evidence>
<dbReference type="AlphaFoldDB" id="A0A0F7DXF1"/>
<organism evidence="3">
    <name type="scientific">Lobosphaera incisa</name>
    <dbReference type="NCBI Taxonomy" id="312850"/>
    <lineage>
        <taxon>Eukaryota</taxon>
        <taxon>Viridiplantae</taxon>
        <taxon>Chlorophyta</taxon>
        <taxon>core chlorophytes</taxon>
        <taxon>Trebouxiophyceae</taxon>
        <taxon>Trebouxiales</taxon>
        <taxon>Trebouxiaceae</taxon>
        <taxon>Lobosphaera</taxon>
    </lineage>
</organism>
<geneLocation type="mitochondrion" evidence="3"/>
<comment type="similarity">
    <text evidence="1">Belongs to the universal ribosomal protein uL10 family.</text>
</comment>
<evidence type="ECO:0000256" key="1">
    <source>
        <dbReference type="ARBA" id="ARBA00008889"/>
    </source>
</evidence>
<keyword evidence="2" id="KW-0812">Transmembrane</keyword>
<dbReference type="RefSeq" id="YP_009138116.1">
    <property type="nucleotide sequence ID" value="NC_027060.1"/>
</dbReference>
<dbReference type="EMBL" id="KP902678">
    <property type="protein sequence ID" value="AKF78674.1"/>
    <property type="molecule type" value="Genomic_DNA"/>
</dbReference>
<keyword evidence="2" id="KW-0472">Membrane</keyword>
<name>A0A0F7DXF1_9CHLO</name>
<reference evidence="3" key="1">
    <citation type="journal article" date="2015" name="BMC Genomics">
        <title>The complete mitochondrial genome sequence of the green microalga Lobosphaera (Parietochloris) incisa reveals a new type of palindromic repetitive repeat.</title>
        <authorList>
            <person name="Tourasse N.J."/>
            <person name="Shtaida N."/>
            <person name="Khozin-Goldberg I."/>
            <person name="Boussiba S."/>
            <person name="Vallon O."/>
        </authorList>
    </citation>
    <scope>NUCLEOTIDE SEQUENCE</scope>
    <source>
        <strain evidence="3">SAG 2468</strain>
    </source>
</reference>
<evidence type="ECO:0008006" key="4">
    <source>
        <dbReference type="Google" id="ProtNLM"/>
    </source>
</evidence>
<gene>
    <name evidence="3" type="primary">orf27</name>
    <name evidence="3" type="ORF">LOBIN_mt053</name>
</gene>
<sequence length="223" mass="25847">MTTLNLKKKVESYKIEKFKKEFPIILLYHCNSVTSQDWNLLKKKLTEIPGVFGRRVKNKVARKTLNTNTETVKNLFFENSQPVSFYDKEGDYPLTPAMESQKKEQVFTELGYLFGGPTYMVAAESNEQLKKINQVFSFFPQFIFIGGVLHTQLITHLDFTKLVSLDDKIYNNLIATFSEKGGDLLNSCYSLIYSNLSTFLYYQQLLLFLLNQRKLNLSKNRAT</sequence>
<dbReference type="Gene3D" id="3.30.70.1730">
    <property type="match status" value="1"/>
</dbReference>